<evidence type="ECO:0000256" key="1">
    <source>
        <dbReference type="ARBA" id="ARBA00004123"/>
    </source>
</evidence>
<comment type="subcellular location">
    <subcellularLocation>
        <location evidence="1 3">Nucleus</location>
    </subcellularLocation>
</comment>
<protein>
    <recommendedName>
        <fullName evidence="5">CCT domain-containing protein</fullName>
    </recommendedName>
</protein>
<dbReference type="InterPro" id="IPR010402">
    <property type="entry name" value="CCT_domain"/>
</dbReference>
<proteinExistence type="predicted"/>
<dbReference type="PANTHER" id="PTHR31319">
    <property type="entry name" value="ZINC FINGER PROTEIN CONSTANS-LIKE 4"/>
    <property type="match status" value="1"/>
</dbReference>
<evidence type="ECO:0000313" key="6">
    <source>
        <dbReference type="EMBL" id="KAJ8432449.1"/>
    </source>
</evidence>
<evidence type="ECO:0000313" key="7">
    <source>
        <dbReference type="Proteomes" id="UP001153076"/>
    </source>
</evidence>
<organism evidence="6 7">
    <name type="scientific">Carnegiea gigantea</name>
    <dbReference type="NCBI Taxonomy" id="171969"/>
    <lineage>
        <taxon>Eukaryota</taxon>
        <taxon>Viridiplantae</taxon>
        <taxon>Streptophyta</taxon>
        <taxon>Embryophyta</taxon>
        <taxon>Tracheophyta</taxon>
        <taxon>Spermatophyta</taxon>
        <taxon>Magnoliopsida</taxon>
        <taxon>eudicotyledons</taxon>
        <taxon>Gunneridae</taxon>
        <taxon>Pentapetalae</taxon>
        <taxon>Caryophyllales</taxon>
        <taxon>Cactineae</taxon>
        <taxon>Cactaceae</taxon>
        <taxon>Cactoideae</taxon>
        <taxon>Echinocereeae</taxon>
        <taxon>Carnegiea</taxon>
    </lineage>
</organism>
<dbReference type="GO" id="GO:0003700">
    <property type="term" value="F:DNA-binding transcription factor activity"/>
    <property type="evidence" value="ECO:0007669"/>
    <property type="project" value="TreeGrafter"/>
</dbReference>
<dbReference type="InterPro" id="IPR045281">
    <property type="entry name" value="CONSTANS-like"/>
</dbReference>
<dbReference type="GO" id="GO:0005634">
    <property type="term" value="C:nucleus"/>
    <property type="evidence" value="ECO:0007669"/>
    <property type="project" value="UniProtKB-SubCell"/>
</dbReference>
<name>A0A9Q1Q8K7_9CARY</name>
<dbReference type="Pfam" id="PF06203">
    <property type="entry name" value="CCT"/>
    <property type="match status" value="1"/>
</dbReference>
<gene>
    <name evidence="6" type="ORF">Cgig2_027746</name>
</gene>
<feature type="region of interest" description="Disordered" evidence="4">
    <location>
        <begin position="328"/>
        <end position="361"/>
    </location>
</feature>
<feature type="compositionally biased region" description="Acidic residues" evidence="4">
    <location>
        <begin position="344"/>
        <end position="361"/>
    </location>
</feature>
<keyword evidence="2 3" id="KW-0539">Nucleus</keyword>
<dbReference type="Proteomes" id="UP001153076">
    <property type="component" value="Unassembled WGS sequence"/>
</dbReference>
<evidence type="ECO:0000256" key="2">
    <source>
        <dbReference type="ARBA" id="ARBA00023242"/>
    </source>
</evidence>
<dbReference type="PROSITE" id="PS51017">
    <property type="entry name" value="CCT"/>
    <property type="match status" value="1"/>
</dbReference>
<evidence type="ECO:0000259" key="5">
    <source>
        <dbReference type="PROSITE" id="PS51017"/>
    </source>
</evidence>
<sequence>MSSEMFLFDEPFYPHLSLAPEMLISSEISSNFFTDLFADSSIDTLLQEISSGEHNPTTTTTCITTTTGAAAGGGQISADEAQSLKQIAHTLFSNSPPSHQLETLTLSQQQTHLGNLPNSCGFSTGFSENSVSNSVSEVKREEFQLGFESTSYNNNTQSYYLGSSNESLVKFIQRSYSSNSFEGKPAFFFQPQFDALMEGQNFQGLASPEIDSGNCNQMRRVCSTGDLPVEITDTHFLFSILGVVFRNLINFYFDEVRMNQMTQQKEGSLMEEANFKVGRYSAEERRERIDRYRAKRTQRNFNKTIKQYACRKTLADNRPRIRGRFARNDETGEIPKPTSFQRYEDDDDPWADNVQEEEEDGILGKGRRFLSNIGGTHFQYCGY</sequence>
<feature type="domain" description="CCT" evidence="5">
    <location>
        <begin position="285"/>
        <end position="328"/>
    </location>
</feature>
<reference evidence="6" key="1">
    <citation type="submission" date="2022-04" db="EMBL/GenBank/DDBJ databases">
        <title>Carnegiea gigantea Genome sequencing and assembly v2.</title>
        <authorList>
            <person name="Copetti D."/>
            <person name="Sanderson M.J."/>
            <person name="Burquez A."/>
            <person name="Wojciechowski M.F."/>
        </authorList>
    </citation>
    <scope>NUCLEOTIDE SEQUENCE</scope>
    <source>
        <strain evidence="6">SGP5-SGP5p</strain>
        <tissue evidence="6">Aerial part</tissue>
    </source>
</reference>
<dbReference type="EMBL" id="JAKOGI010000606">
    <property type="protein sequence ID" value="KAJ8432449.1"/>
    <property type="molecule type" value="Genomic_DNA"/>
</dbReference>
<dbReference type="GO" id="GO:0009909">
    <property type="term" value="P:regulation of flower development"/>
    <property type="evidence" value="ECO:0007669"/>
    <property type="project" value="InterPro"/>
</dbReference>
<dbReference type="AlphaFoldDB" id="A0A9Q1Q8K7"/>
<dbReference type="OrthoDB" id="153872at2759"/>
<accession>A0A9Q1Q8K7</accession>
<comment type="caution">
    <text evidence="6">The sequence shown here is derived from an EMBL/GenBank/DDBJ whole genome shotgun (WGS) entry which is preliminary data.</text>
</comment>
<keyword evidence="7" id="KW-1185">Reference proteome</keyword>
<evidence type="ECO:0000256" key="3">
    <source>
        <dbReference type="PROSITE-ProRule" id="PRU00357"/>
    </source>
</evidence>
<dbReference type="PANTHER" id="PTHR31319:SF103">
    <property type="entry name" value="CCT MOTIF FAMILY PROTEIN"/>
    <property type="match status" value="1"/>
</dbReference>
<evidence type="ECO:0000256" key="4">
    <source>
        <dbReference type="SAM" id="MobiDB-lite"/>
    </source>
</evidence>